<protein>
    <submittedName>
        <fullName evidence="4">Putative membrane protein YeiB</fullName>
    </submittedName>
</protein>
<dbReference type="InterPro" id="IPR052529">
    <property type="entry name" value="Bact_Transport_Assoc"/>
</dbReference>
<keyword evidence="2" id="KW-0812">Transmembrane</keyword>
<feature type="transmembrane region" description="Helical" evidence="2">
    <location>
        <begin position="324"/>
        <end position="344"/>
    </location>
</feature>
<dbReference type="AlphaFoldDB" id="A0A840NF06"/>
<keyword evidence="2" id="KW-0472">Membrane</keyword>
<evidence type="ECO:0000256" key="2">
    <source>
        <dbReference type="SAM" id="Phobius"/>
    </source>
</evidence>
<name>A0A840NF06_9PSEU</name>
<feature type="transmembrane region" description="Helical" evidence="2">
    <location>
        <begin position="293"/>
        <end position="312"/>
    </location>
</feature>
<feature type="transmembrane region" description="Helical" evidence="2">
    <location>
        <begin position="208"/>
        <end position="227"/>
    </location>
</feature>
<dbReference type="InterPro" id="IPR012429">
    <property type="entry name" value="HGSNAT_cat"/>
</dbReference>
<feature type="region of interest" description="Disordered" evidence="1">
    <location>
        <begin position="1"/>
        <end position="20"/>
    </location>
</feature>
<feature type="transmembrane region" description="Helical" evidence="2">
    <location>
        <begin position="167"/>
        <end position="188"/>
    </location>
</feature>
<evidence type="ECO:0000313" key="5">
    <source>
        <dbReference type="Proteomes" id="UP000580474"/>
    </source>
</evidence>
<evidence type="ECO:0000259" key="3">
    <source>
        <dbReference type="Pfam" id="PF07786"/>
    </source>
</evidence>
<comment type="caution">
    <text evidence="4">The sequence shown here is derived from an EMBL/GenBank/DDBJ whole genome shotgun (WGS) entry which is preliminary data.</text>
</comment>
<keyword evidence="2" id="KW-1133">Transmembrane helix</keyword>
<dbReference type="PANTHER" id="PTHR30590:SF3">
    <property type="entry name" value="HYPOTHETICAL MEMBRANE SPANNING PROTEIN"/>
    <property type="match status" value="1"/>
</dbReference>
<dbReference type="Pfam" id="PF07786">
    <property type="entry name" value="HGSNAT_cat"/>
    <property type="match status" value="1"/>
</dbReference>
<gene>
    <name evidence="4" type="ORF">BJ969_000880</name>
</gene>
<feature type="transmembrane region" description="Helical" evidence="2">
    <location>
        <begin position="239"/>
        <end position="259"/>
    </location>
</feature>
<dbReference type="Proteomes" id="UP000580474">
    <property type="component" value="Unassembled WGS sequence"/>
</dbReference>
<feature type="compositionally biased region" description="Basic and acidic residues" evidence="1">
    <location>
        <begin position="8"/>
        <end position="19"/>
    </location>
</feature>
<proteinExistence type="predicted"/>
<feature type="transmembrane region" description="Helical" evidence="2">
    <location>
        <begin position="124"/>
        <end position="146"/>
    </location>
</feature>
<feature type="transmembrane region" description="Helical" evidence="2">
    <location>
        <begin position="101"/>
        <end position="118"/>
    </location>
</feature>
<feature type="transmembrane region" description="Helical" evidence="2">
    <location>
        <begin position="27"/>
        <end position="48"/>
    </location>
</feature>
<organism evidence="4 5">
    <name type="scientific">Saccharopolyspora gloriosae</name>
    <dbReference type="NCBI Taxonomy" id="455344"/>
    <lineage>
        <taxon>Bacteria</taxon>
        <taxon>Bacillati</taxon>
        <taxon>Actinomycetota</taxon>
        <taxon>Actinomycetes</taxon>
        <taxon>Pseudonocardiales</taxon>
        <taxon>Pseudonocardiaceae</taxon>
        <taxon>Saccharopolyspora</taxon>
    </lineage>
</organism>
<feature type="transmembrane region" description="Helical" evidence="2">
    <location>
        <begin position="68"/>
        <end position="89"/>
    </location>
</feature>
<dbReference type="RefSeq" id="WP_184477558.1">
    <property type="nucleotide sequence ID" value="NZ_JACHIV010000001.1"/>
</dbReference>
<accession>A0A840NF06</accession>
<dbReference type="EMBL" id="JACHIV010000001">
    <property type="protein sequence ID" value="MBB5067792.1"/>
    <property type="molecule type" value="Genomic_DNA"/>
</dbReference>
<reference evidence="4 5" key="1">
    <citation type="submission" date="2020-08" db="EMBL/GenBank/DDBJ databases">
        <title>Sequencing the genomes of 1000 actinobacteria strains.</title>
        <authorList>
            <person name="Klenk H.-P."/>
        </authorList>
    </citation>
    <scope>NUCLEOTIDE SEQUENCE [LARGE SCALE GENOMIC DNA]</scope>
    <source>
        <strain evidence="4 5">DSM 45582</strain>
    </source>
</reference>
<keyword evidence="5" id="KW-1185">Reference proteome</keyword>
<evidence type="ECO:0000313" key="4">
    <source>
        <dbReference type="EMBL" id="MBB5067792.1"/>
    </source>
</evidence>
<sequence>MTAASPAPRHEAQRRDQRPRTARGNRLLGVDLARFVAIFGMFVIHFGAPFSGGFVEIGMAQASSGRATALFTFLAGVSLAMLTGRGTPLTGAALRDARVRVALRAVLLLIIGLALAKATEATGFLLTVIIPFYGVYFLLSLPFLGLGPRGTAIAAGAMMIVGPQASYLLRTVLAGNNSVAAAVGAFNSVDPGHLFAELGVLDLTLLDFYPAATYLGLVLAGITVGRLDLRSRAVRLRLGIGSVLLAVVTYTTSALLGLVTGPLPDVLTEGTVPIEHPEFLLAARAHSGSSFELLGSLGVAVAVLVLCLELADRFERPLLPLIKAGTMALTLYALHALVMAWQIVVGGWPMSGVPETLDNLASMGQAATWVPDLPAFPPDGHRPEGIVGLVNTYMSELFLVFSLVFATVWKRFFRRGPLEGAVSSAVSWCVERLQPRRA</sequence>
<dbReference type="PANTHER" id="PTHR30590">
    <property type="entry name" value="INNER MEMBRANE PROTEIN"/>
    <property type="match status" value="1"/>
</dbReference>
<feature type="domain" description="Heparan-alpha-glucosaminide N-acetyltransferase catalytic" evidence="3">
    <location>
        <begin position="26"/>
        <end position="234"/>
    </location>
</feature>
<feature type="transmembrane region" description="Helical" evidence="2">
    <location>
        <begin position="386"/>
        <end position="409"/>
    </location>
</feature>
<evidence type="ECO:0000256" key="1">
    <source>
        <dbReference type="SAM" id="MobiDB-lite"/>
    </source>
</evidence>